<feature type="compositionally biased region" description="Basic and acidic residues" evidence="5">
    <location>
        <begin position="166"/>
        <end position="204"/>
    </location>
</feature>
<dbReference type="EMBL" id="JAKWFO010000005">
    <property type="protein sequence ID" value="KAI9635366.1"/>
    <property type="molecule type" value="Genomic_DNA"/>
</dbReference>
<keyword evidence="4 6" id="KW-0472">Membrane</keyword>
<dbReference type="RefSeq" id="XP_052945143.1">
    <property type="nucleotide sequence ID" value="XM_053087362.1"/>
</dbReference>
<dbReference type="PANTHER" id="PTHR11040">
    <property type="entry name" value="ZINC/IRON TRANSPORTER"/>
    <property type="match status" value="1"/>
</dbReference>
<feature type="transmembrane region" description="Helical" evidence="6">
    <location>
        <begin position="46"/>
        <end position="67"/>
    </location>
</feature>
<proteinExistence type="predicted"/>
<evidence type="ECO:0000313" key="7">
    <source>
        <dbReference type="EMBL" id="KAI9635366.1"/>
    </source>
</evidence>
<evidence type="ECO:0000256" key="2">
    <source>
        <dbReference type="ARBA" id="ARBA00022692"/>
    </source>
</evidence>
<feature type="transmembrane region" description="Helical" evidence="6">
    <location>
        <begin position="270"/>
        <end position="294"/>
    </location>
</feature>
<name>A0AA38HA73_9TREE</name>
<dbReference type="Proteomes" id="UP001164286">
    <property type="component" value="Unassembled WGS sequence"/>
</dbReference>
<comment type="subcellular location">
    <subcellularLocation>
        <location evidence="1">Membrane</location>
        <topology evidence="1">Multi-pass membrane protein</topology>
    </subcellularLocation>
</comment>
<dbReference type="GO" id="GO:0005886">
    <property type="term" value="C:plasma membrane"/>
    <property type="evidence" value="ECO:0007669"/>
    <property type="project" value="TreeGrafter"/>
</dbReference>
<accession>A0AA38HA73</accession>
<dbReference type="PANTHER" id="PTHR11040:SF32">
    <property type="entry name" value="ZINC-REGULATED TRANSPORTER 1"/>
    <property type="match status" value="1"/>
</dbReference>
<feature type="transmembrane region" description="Helical" evidence="6">
    <location>
        <begin position="243"/>
        <end position="264"/>
    </location>
</feature>
<gene>
    <name evidence="7" type="ORF">MKK02DRAFT_27521</name>
</gene>
<protein>
    <submittedName>
        <fullName evidence="7">Low-affinity zinc ion transporter</fullName>
    </submittedName>
</protein>
<feature type="transmembrane region" description="Helical" evidence="6">
    <location>
        <begin position="79"/>
        <end position="101"/>
    </location>
</feature>
<keyword evidence="3 6" id="KW-1133">Transmembrane helix</keyword>
<dbReference type="InterPro" id="IPR003689">
    <property type="entry name" value="ZIP"/>
</dbReference>
<evidence type="ECO:0000256" key="6">
    <source>
        <dbReference type="SAM" id="Phobius"/>
    </source>
</evidence>
<evidence type="ECO:0000256" key="3">
    <source>
        <dbReference type="ARBA" id="ARBA00022989"/>
    </source>
</evidence>
<organism evidence="7 8">
    <name type="scientific">Dioszegia hungarica</name>
    <dbReference type="NCBI Taxonomy" id="4972"/>
    <lineage>
        <taxon>Eukaryota</taxon>
        <taxon>Fungi</taxon>
        <taxon>Dikarya</taxon>
        <taxon>Basidiomycota</taxon>
        <taxon>Agaricomycotina</taxon>
        <taxon>Tremellomycetes</taxon>
        <taxon>Tremellales</taxon>
        <taxon>Bulleribasidiaceae</taxon>
        <taxon>Dioszegia</taxon>
    </lineage>
</organism>
<feature type="transmembrane region" description="Helical" evidence="6">
    <location>
        <begin position="121"/>
        <end position="141"/>
    </location>
</feature>
<keyword evidence="8" id="KW-1185">Reference proteome</keyword>
<comment type="caution">
    <text evidence="7">The sequence shown here is derived from an EMBL/GenBank/DDBJ whole genome shotgun (WGS) entry which is preliminary data.</text>
</comment>
<evidence type="ECO:0000256" key="4">
    <source>
        <dbReference type="ARBA" id="ARBA00023136"/>
    </source>
</evidence>
<evidence type="ECO:0000256" key="5">
    <source>
        <dbReference type="SAM" id="MobiDB-lite"/>
    </source>
</evidence>
<feature type="transmembrane region" description="Helical" evidence="6">
    <location>
        <begin position="306"/>
        <end position="327"/>
    </location>
</feature>
<dbReference type="Pfam" id="PF02535">
    <property type="entry name" value="Zip"/>
    <property type="match status" value="1"/>
</dbReference>
<feature type="transmembrane region" description="Helical" evidence="6">
    <location>
        <begin position="347"/>
        <end position="367"/>
    </location>
</feature>
<dbReference type="GeneID" id="77726563"/>
<reference evidence="7" key="1">
    <citation type="journal article" date="2022" name="G3 (Bethesda)">
        <title>High quality genome of the basidiomycete yeast Dioszegia hungarica PDD-24b-2 isolated from cloud water.</title>
        <authorList>
            <person name="Jarrige D."/>
            <person name="Haridas S."/>
            <person name="Bleykasten-Grosshans C."/>
            <person name="Joly M."/>
            <person name="Nadalig T."/>
            <person name="Sancelme M."/>
            <person name="Vuilleumier S."/>
            <person name="Grigoriev I.V."/>
            <person name="Amato P."/>
            <person name="Bringel F."/>
        </authorList>
    </citation>
    <scope>NUCLEOTIDE SEQUENCE</scope>
    <source>
        <strain evidence="7">PDD-24b-2</strain>
    </source>
</reference>
<sequence>MIARQDAGGAGDPGEVAGGADAAGAEAAAEDVCAASNFSDKWGLRIGAIFVILVTSLIGTLTPIVLRSVKVIPRGVWEFTKFFGSGVIIATAFIHLLAPAWDSLTSACLVQTYPTFGEYPWAAAIALMAVYFIFFAETAAYRAGTARLAKLGISTGQFRPHKKLDRRADKTAHHGDNNDHPTHTHTHADAEAAVEHHHDHDHAHSPNSASGSGSFGDEKALQLDDKSATDVHVVSESDVAKQIVGVAVLEFGVILHSVIIGLTLAVDENFVILFIVIIFHQMFEGLGLGSRLAIMRLPKGYAWVRYAAAIAYCICTPIGMAAGLGAITTFNGNAARSNLTTGVLDAFSAGILLYTGLVELIAHEILFNPRLMNAGVGKLAYIFICMMLGSGLMALLGKWA</sequence>
<feature type="transmembrane region" description="Helical" evidence="6">
    <location>
        <begin position="379"/>
        <end position="397"/>
    </location>
</feature>
<evidence type="ECO:0000313" key="8">
    <source>
        <dbReference type="Proteomes" id="UP001164286"/>
    </source>
</evidence>
<dbReference type="GO" id="GO:0005385">
    <property type="term" value="F:zinc ion transmembrane transporter activity"/>
    <property type="evidence" value="ECO:0007669"/>
    <property type="project" value="TreeGrafter"/>
</dbReference>
<evidence type="ECO:0000256" key="1">
    <source>
        <dbReference type="ARBA" id="ARBA00004141"/>
    </source>
</evidence>
<feature type="region of interest" description="Disordered" evidence="5">
    <location>
        <begin position="162"/>
        <end position="216"/>
    </location>
</feature>
<keyword evidence="2 6" id="KW-0812">Transmembrane</keyword>
<dbReference type="AlphaFoldDB" id="A0AA38HA73"/>